<evidence type="ECO:0000313" key="3">
    <source>
        <dbReference type="Proteomes" id="UP000064967"/>
    </source>
</evidence>
<evidence type="ECO:0000313" key="2">
    <source>
        <dbReference type="EMBL" id="AKV00512.1"/>
    </source>
</evidence>
<gene>
    <name evidence="2" type="ORF">AKJ09_07175</name>
</gene>
<dbReference type="KEGG" id="llu:AKJ09_07175"/>
<evidence type="ECO:0008006" key="4">
    <source>
        <dbReference type="Google" id="ProtNLM"/>
    </source>
</evidence>
<sequence length="155" mass="16009">MGATAVFAGRTMKPWAASALVIAAMFVGDAALSLLRGYPLVTAVTPFVYGGFVIQAAIGRFLRARKGGAIGAAVLGACVFFVLSNFGVWVGGHTYTHDLSGLTTCFVAAVPFFGGTLLGDVVWTMILSVAYRPLAARLAARPGWVSVPAAQISAL</sequence>
<feature type="transmembrane region" description="Helical" evidence="1">
    <location>
        <begin position="69"/>
        <end position="90"/>
    </location>
</feature>
<keyword evidence="3" id="KW-1185">Reference proteome</keyword>
<organism evidence="2 3">
    <name type="scientific">Labilithrix luteola</name>
    <dbReference type="NCBI Taxonomy" id="1391654"/>
    <lineage>
        <taxon>Bacteria</taxon>
        <taxon>Pseudomonadati</taxon>
        <taxon>Myxococcota</taxon>
        <taxon>Polyangia</taxon>
        <taxon>Polyangiales</taxon>
        <taxon>Labilitrichaceae</taxon>
        <taxon>Labilithrix</taxon>
    </lineage>
</organism>
<proteinExistence type="predicted"/>
<feature type="transmembrane region" description="Helical" evidence="1">
    <location>
        <begin position="110"/>
        <end position="131"/>
    </location>
</feature>
<dbReference type="InterPro" id="IPR046487">
    <property type="entry name" value="DUF6580"/>
</dbReference>
<feature type="transmembrane region" description="Helical" evidence="1">
    <location>
        <begin position="40"/>
        <end position="62"/>
    </location>
</feature>
<dbReference type="EMBL" id="CP012333">
    <property type="protein sequence ID" value="AKV00512.1"/>
    <property type="molecule type" value="Genomic_DNA"/>
</dbReference>
<dbReference type="Proteomes" id="UP000064967">
    <property type="component" value="Chromosome"/>
</dbReference>
<keyword evidence="1" id="KW-1133">Transmembrane helix</keyword>
<dbReference type="AlphaFoldDB" id="A0A0K1Q4D0"/>
<keyword evidence="1" id="KW-0812">Transmembrane</keyword>
<reference evidence="2 3" key="1">
    <citation type="submission" date="2015-08" db="EMBL/GenBank/DDBJ databases">
        <authorList>
            <person name="Babu N.S."/>
            <person name="Beckwith C.J."/>
            <person name="Beseler K.G."/>
            <person name="Brison A."/>
            <person name="Carone J.V."/>
            <person name="Caskin T.P."/>
            <person name="Diamond M."/>
            <person name="Durham M.E."/>
            <person name="Foxe J.M."/>
            <person name="Go M."/>
            <person name="Henderson B.A."/>
            <person name="Jones I.B."/>
            <person name="McGettigan J.A."/>
            <person name="Micheletti S.J."/>
            <person name="Nasrallah M.E."/>
            <person name="Ortiz D."/>
            <person name="Piller C.R."/>
            <person name="Privatt S.R."/>
            <person name="Schneider S.L."/>
            <person name="Sharp S."/>
            <person name="Smith T.C."/>
            <person name="Stanton J.D."/>
            <person name="Ullery H.E."/>
            <person name="Wilson R.J."/>
            <person name="Serrano M.G."/>
            <person name="Buck G."/>
            <person name="Lee V."/>
            <person name="Wang Y."/>
            <person name="Carvalho R."/>
            <person name="Voegtly L."/>
            <person name="Shi R."/>
            <person name="Duckworth R."/>
            <person name="Johnson A."/>
            <person name="Loviza R."/>
            <person name="Walstead R."/>
            <person name="Shah Z."/>
            <person name="Kiflezghi M."/>
            <person name="Wade K."/>
            <person name="Ball S.L."/>
            <person name="Bradley K.W."/>
            <person name="Asai D.J."/>
            <person name="Bowman C.A."/>
            <person name="Russell D.A."/>
            <person name="Pope W.H."/>
            <person name="Jacobs-Sera D."/>
            <person name="Hendrix R.W."/>
            <person name="Hatfull G.F."/>
        </authorList>
    </citation>
    <scope>NUCLEOTIDE SEQUENCE [LARGE SCALE GENOMIC DNA]</scope>
    <source>
        <strain evidence="2 3">DSM 27648</strain>
    </source>
</reference>
<dbReference type="Pfam" id="PF20221">
    <property type="entry name" value="DUF6580"/>
    <property type="match status" value="1"/>
</dbReference>
<accession>A0A0K1Q4D0</accession>
<protein>
    <recommendedName>
        <fullName evidence="4">Substrate-specific component BioY of biotin ECF transporter</fullName>
    </recommendedName>
</protein>
<name>A0A0K1Q4D0_9BACT</name>
<keyword evidence="1" id="KW-0472">Membrane</keyword>
<evidence type="ECO:0000256" key="1">
    <source>
        <dbReference type="SAM" id="Phobius"/>
    </source>
</evidence>
<dbReference type="STRING" id="1391654.AKJ09_07175"/>